<sequence length="41" mass="4534">MQVLCPHDLPDFLNIRCAYPPTHSVGRAGFARIATSGDYSR</sequence>
<dbReference type="KEGG" id="ttf:THTE_0644"/>
<dbReference type="Proteomes" id="UP000215086">
    <property type="component" value="Chromosome"/>
</dbReference>
<keyword evidence="2" id="KW-1185">Reference proteome</keyword>
<dbReference type="AlphaFoldDB" id="A0A286RBA7"/>
<name>A0A286RBA7_9BACT</name>
<reference evidence="1 2" key="1">
    <citation type="journal article" name="Front. Microbiol.">
        <title>Sugar Metabolism of the First Thermophilic Planctomycete Thermogutta terrifontis: Comparative Genomic and Transcriptomic Approaches.</title>
        <authorList>
            <person name="Elcheninov A.G."/>
            <person name="Menzel P."/>
            <person name="Gudbergsdottir S.R."/>
            <person name="Slesarev A.I."/>
            <person name="Kadnikov V.V."/>
            <person name="Krogh A."/>
            <person name="Bonch-Osmolovskaya E.A."/>
            <person name="Peng X."/>
            <person name="Kublanov I.V."/>
        </authorList>
    </citation>
    <scope>NUCLEOTIDE SEQUENCE [LARGE SCALE GENOMIC DNA]</scope>
    <source>
        <strain evidence="1 2">R1</strain>
    </source>
</reference>
<dbReference type="EMBL" id="CP018477">
    <property type="protein sequence ID" value="ASV73246.1"/>
    <property type="molecule type" value="Genomic_DNA"/>
</dbReference>
<evidence type="ECO:0000313" key="1">
    <source>
        <dbReference type="EMBL" id="ASV73246.1"/>
    </source>
</evidence>
<gene>
    <name evidence="1" type="ORF">THTE_0644</name>
</gene>
<proteinExistence type="predicted"/>
<accession>A0A286RBA7</accession>
<organism evidence="1 2">
    <name type="scientific">Thermogutta terrifontis</name>
    <dbReference type="NCBI Taxonomy" id="1331910"/>
    <lineage>
        <taxon>Bacteria</taxon>
        <taxon>Pseudomonadati</taxon>
        <taxon>Planctomycetota</taxon>
        <taxon>Planctomycetia</taxon>
        <taxon>Pirellulales</taxon>
        <taxon>Thermoguttaceae</taxon>
        <taxon>Thermogutta</taxon>
    </lineage>
</organism>
<evidence type="ECO:0000313" key="2">
    <source>
        <dbReference type="Proteomes" id="UP000215086"/>
    </source>
</evidence>
<protein>
    <submittedName>
        <fullName evidence="1">Uncharacterized protein</fullName>
    </submittedName>
</protein>